<dbReference type="InterPro" id="IPR013694">
    <property type="entry name" value="VIT"/>
</dbReference>
<sequence>MAEYPWSRGEEEPTSDSGARMFSNRREGEAVVPLSIMGYPIQSHTASHELTISSFAVRSEIVSRYASTWVSTVMSNPHAEAKEATFDLDLPSSAFISNFTITVNEKVYVAEVKEKHQAKKMYDEARKQGKTAAHVGTKDRETEKFRVSANVEAGGTVAFELIYEELLQRHLGKYQHAINIHPQQVVRNLSVEVSISERTGIDYVHVLPIRTSRLLTNTLRGDADIPPSTQVERGTHCAWIIFSPTPQEQAAFSSSGIMGDFVVQYDVAMPDVAGDVQIYNGYFVHYFAPRGLPPVQKDVVFVIDVSGSMYGTKMKQTKKAMHVILSDLHHDNHFNIVTFSDTVNVWKPGQSIQATAQNIRKAKDYVSKMEADGWTDINAALLAAASVFNQSSPIAGNIMKEQRIPLIIFLTDGEPTSGVTAGSRILSNAQKALKGTVSLFGLAFGDDADYGLLRRLSLENRGVARRIYEDADATLQLKGFYDEIASPLLYDVELAYLGGVAQDLTQNLFPNYFQGSELIVAGRVKSGVSELQVRTTGHGQEGPLSLENDISANASKTAAFGCSGDVNKIGRFVQRLWAYFTIQDLLQARFRANDTAARRLLAEKATNLSLKYNFVTPVTSLIVVRPEEVEEEGRDKTRPTKAPFSSSVGTKASMATAQGLGTSALPELSKVARSTSAAGAATVTKALKETTGPRGAATSLPPTTLSRGTKASRATSPSTAALTTGLIVPYTFPTPSVLGRTKVAKGTPIPGLTSASVTPVVTHGSVKPPRATVTLKTTKLPPFKKPKASPTRPGRLKATAQPHSFMETRGTSTPRVPAGLPNTVPAPVHQPKKAKAPEGNSNNREQPETPATEHQPNGQGVTPRVEIRSTPWNGKTAPKGETAVEVYTDKPPQSSTMPWDSATGVTSPLAQEMAFESPSTFPTTTTTTTTTTLPASDISPLLLAGESELRSAGGHDAEYVESLNPPAVYSFVTTRQHPGSLDYEDFSEFLEELDNDPDSLSGSSNGFFTFSSWVDGDPHFVVRLPRSLGHLCFTLDGWPGDVLRLVSDPATGVSVNGHLMGAPFRPGHEERPRTYFDAITVAVERLRASYVVSITREGVTLHGEEALVLPFTQRAVIHKPQLAISVWSKASVTVRIGTEVEFLVFLHRYSHPTALQLDHLGFYVVNGKGLSASAHGLLGQFQNANIRLSPGPVGGERSGWMWRGTSKVPVTEVTKELKDSPQRAHEAPCWLVKHKDVEALLGAPTAPTWPPTNWRCELTLFHCLA</sequence>
<name>A0A9Q1AX51_9SAUR</name>
<dbReference type="PROSITE" id="PS51468">
    <property type="entry name" value="VIT"/>
    <property type="match status" value="1"/>
</dbReference>
<dbReference type="CDD" id="cd01461">
    <property type="entry name" value="vWA_interalpha_trypsin_inhibitor"/>
    <property type="match status" value="1"/>
</dbReference>
<accession>A0A9Q1AX51</accession>
<feature type="domain" description="VIT" evidence="10">
    <location>
        <begin position="36"/>
        <end position="165"/>
    </location>
</feature>
<evidence type="ECO:0000256" key="7">
    <source>
        <dbReference type="ARBA" id="ARBA00023180"/>
    </source>
</evidence>
<dbReference type="InterPro" id="IPR036465">
    <property type="entry name" value="vWFA_dom_sf"/>
</dbReference>
<comment type="subcellular location">
    <subcellularLocation>
        <location evidence="1">Secreted</location>
    </subcellularLocation>
</comment>
<feature type="compositionally biased region" description="Polar residues" evidence="8">
    <location>
        <begin position="700"/>
        <end position="718"/>
    </location>
</feature>
<dbReference type="FunFam" id="3.40.50.410:FF:000013">
    <property type="entry name" value="inter-alpha-trypsin inhibitor heavy chain H2"/>
    <property type="match status" value="1"/>
</dbReference>
<dbReference type="PANTHER" id="PTHR10338">
    <property type="entry name" value="INTER-ALPHA-TRYPSIN INHIBITOR HEAVY CHAIN FAMILY MEMBER"/>
    <property type="match status" value="1"/>
</dbReference>
<dbReference type="Pfam" id="PF06668">
    <property type="entry name" value="ITI_HC_C"/>
    <property type="match status" value="1"/>
</dbReference>
<gene>
    <name evidence="11" type="ORF">JRQ81_003654</name>
</gene>
<evidence type="ECO:0000313" key="12">
    <source>
        <dbReference type="Proteomes" id="UP001142489"/>
    </source>
</evidence>
<evidence type="ECO:0000256" key="8">
    <source>
        <dbReference type="SAM" id="MobiDB-lite"/>
    </source>
</evidence>
<dbReference type="InterPro" id="IPR050934">
    <property type="entry name" value="ITIH"/>
</dbReference>
<feature type="region of interest" description="Disordered" evidence="8">
    <location>
        <begin position="629"/>
        <end position="650"/>
    </location>
</feature>
<dbReference type="PANTHER" id="PTHR10338:SF155">
    <property type="entry name" value="INTER-ALPHA-TRYPSIN INHIBITOR HEAVY CHAIN H6"/>
    <property type="match status" value="1"/>
</dbReference>
<keyword evidence="6" id="KW-0722">Serine protease inhibitor</keyword>
<feature type="region of interest" description="Disordered" evidence="8">
    <location>
        <begin position="686"/>
        <end position="718"/>
    </location>
</feature>
<dbReference type="OrthoDB" id="299997at2759"/>
<keyword evidence="3" id="KW-0964">Secreted</keyword>
<keyword evidence="12" id="KW-1185">Reference proteome</keyword>
<dbReference type="PROSITE" id="PS50234">
    <property type="entry name" value="VWFA"/>
    <property type="match status" value="1"/>
</dbReference>
<keyword evidence="7" id="KW-0325">Glycoprotein</keyword>
<evidence type="ECO:0000259" key="9">
    <source>
        <dbReference type="PROSITE" id="PS50234"/>
    </source>
</evidence>
<reference evidence="11" key="1">
    <citation type="journal article" date="2023" name="DNA Res.">
        <title>Chromosome-level genome assembly of Phrynocephalus forsythii using third-generation DNA sequencing and Hi-C analysis.</title>
        <authorList>
            <person name="Qi Y."/>
            <person name="Zhao W."/>
            <person name="Zhao Y."/>
            <person name="Niu C."/>
            <person name="Cao S."/>
            <person name="Zhang Y."/>
        </authorList>
    </citation>
    <scope>NUCLEOTIDE SEQUENCE</scope>
    <source>
        <tissue evidence="11">Muscle</tissue>
    </source>
</reference>
<dbReference type="Gene3D" id="3.40.50.410">
    <property type="entry name" value="von Willebrand factor, type A domain"/>
    <property type="match status" value="1"/>
</dbReference>
<dbReference type="Pfam" id="PF08487">
    <property type="entry name" value="VIT"/>
    <property type="match status" value="1"/>
</dbReference>
<evidence type="ECO:0000256" key="4">
    <source>
        <dbReference type="ARBA" id="ARBA00022690"/>
    </source>
</evidence>
<feature type="domain" description="VWFA" evidence="9">
    <location>
        <begin position="298"/>
        <end position="484"/>
    </location>
</feature>
<feature type="region of interest" description="Disordered" evidence="8">
    <location>
        <begin position="760"/>
        <end position="904"/>
    </location>
</feature>
<proteinExistence type="inferred from homology"/>
<evidence type="ECO:0000259" key="10">
    <source>
        <dbReference type="PROSITE" id="PS51468"/>
    </source>
</evidence>
<comment type="similarity">
    <text evidence="2">Belongs to the ITIH family.</text>
</comment>
<keyword evidence="4" id="KW-0646">Protease inhibitor</keyword>
<dbReference type="GO" id="GO:0030212">
    <property type="term" value="P:hyaluronan metabolic process"/>
    <property type="evidence" value="ECO:0007669"/>
    <property type="project" value="InterPro"/>
</dbReference>
<feature type="region of interest" description="Disordered" evidence="8">
    <location>
        <begin position="916"/>
        <end position="938"/>
    </location>
</feature>
<dbReference type="SMART" id="SM00609">
    <property type="entry name" value="VIT"/>
    <property type="match status" value="1"/>
</dbReference>
<evidence type="ECO:0000256" key="3">
    <source>
        <dbReference type="ARBA" id="ARBA00022525"/>
    </source>
</evidence>
<dbReference type="GO" id="GO:0004867">
    <property type="term" value="F:serine-type endopeptidase inhibitor activity"/>
    <property type="evidence" value="ECO:0007669"/>
    <property type="project" value="UniProtKB-KW"/>
</dbReference>
<evidence type="ECO:0000256" key="5">
    <source>
        <dbReference type="ARBA" id="ARBA00022729"/>
    </source>
</evidence>
<feature type="compositionally biased region" description="Polar residues" evidence="8">
    <location>
        <begin position="891"/>
        <end position="904"/>
    </location>
</feature>
<organism evidence="11 12">
    <name type="scientific">Phrynocephalus forsythii</name>
    <dbReference type="NCBI Taxonomy" id="171643"/>
    <lineage>
        <taxon>Eukaryota</taxon>
        <taxon>Metazoa</taxon>
        <taxon>Chordata</taxon>
        <taxon>Craniata</taxon>
        <taxon>Vertebrata</taxon>
        <taxon>Euteleostomi</taxon>
        <taxon>Lepidosauria</taxon>
        <taxon>Squamata</taxon>
        <taxon>Bifurcata</taxon>
        <taxon>Unidentata</taxon>
        <taxon>Episquamata</taxon>
        <taxon>Toxicofera</taxon>
        <taxon>Iguania</taxon>
        <taxon>Acrodonta</taxon>
        <taxon>Agamidae</taxon>
        <taxon>Agaminae</taxon>
        <taxon>Phrynocephalus</taxon>
    </lineage>
</organism>
<dbReference type="InterPro" id="IPR010600">
    <property type="entry name" value="ITI_HC_C"/>
</dbReference>
<dbReference type="Pfam" id="PF00092">
    <property type="entry name" value="VWA"/>
    <property type="match status" value="1"/>
</dbReference>
<dbReference type="SUPFAM" id="SSF53300">
    <property type="entry name" value="vWA-like"/>
    <property type="match status" value="1"/>
</dbReference>
<dbReference type="AlphaFoldDB" id="A0A9Q1AX51"/>
<dbReference type="SMART" id="SM00327">
    <property type="entry name" value="VWA"/>
    <property type="match status" value="1"/>
</dbReference>
<dbReference type="InterPro" id="IPR002035">
    <property type="entry name" value="VWF_A"/>
</dbReference>
<evidence type="ECO:0000256" key="1">
    <source>
        <dbReference type="ARBA" id="ARBA00004613"/>
    </source>
</evidence>
<dbReference type="Proteomes" id="UP001142489">
    <property type="component" value="Unassembled WGS sequence"/>
</dbReference>
<dbReference type="EMBL" id="JAPFRF010000011">
    <property type="protein sequence ID" value="KAJ7317492.1"/>
    <property type="molecule type" value="Genomic_DNA"/>
</dbReference>
<keyword evidence="5" id="KW-0732">Signal</keyword>
<feature type="region of interest" description="Disordered" evidence="8">
    <location>
        <begin position="1"/>
        <end position="24"/>
    </location>
</feature>
<protein>
    <recommendedName>
        <fullName evidence="13">Inter-alpha-trypsin inhibitor heavy chain H6</fullName>
    </recommendedName>
</protein>
<evidence type="ECO:0000256" key="2">
    <source>
        <dbReference type="ARBA" id="ARBA00010158"/>
    </source>
</evidence>
<feature type="compositionally biased region" description="Low complexity" evidence="8">
    <location>
        <begin position="923"/>
        <end position="932"/>
    </location>
</feature>
<evidence type="ECO:0008006" key="13">
    <source>
        <dbReference type="Google" id="ProtNLM"/>
    </source>
</evidence>
<evidence type="ECO:0000256" key="6">
    <source>
        <dbReference type="ARBA" id="ARBA00022900"/>
    </source>
</evidence>
<evidence type="ECO:0000313" key="11">
    <source>
        <dbReference type="EMBL" id="KAJ7317492.1"/>
    </source>
</evidence>
<dbReference type="GO" id="GO:0005576">
    <property type="term" value="C:extracellular region"/>
    <property type="evidence" value="ECO:0007669"/>
    <property type="project" value="UniProtKB-SubCell"/>
</dbReference>
<comment type="caution">
    <text evidence="11">The sequence shown here is derived from an EMBL/GenBank/DDBJ whole genome shotgun (WGS) entry which is preliminary data.</text>
</comment>